<reference evidence="7 8" key="1">
    <citation type="submission" date="2018-06" db="EMBL/GenBank/DDBJ databases">
        <authorList>
            <consortium name="Pathogen Informatics"/>
            <person name="Doyle S."/>
        </authorList>
    </citation>
    <scope>NUCLEOTIDE SEQUENCE [LARGE SCALE GENOMIC DNA]</scope>
    <source>
        <strain evidence="7 8">NCTC13350</strain>
    </source>
</reference>
<feature type="transmembrane region" description="Helical" evidence="6">
    <location>
        <begin position="116"/>
        <end position="139"/>
    </location>
</feature>
<evidence type="ECO:0000256" key="6">
    <source>
        <dbReference type="SAM" id="Phobius"/>
    </source>
</evidence>
<dbReference type="EMBL" id="UGSK01000001">
    <property type="protein sequence ID" value="SUB02773.1"/>
    <property type="molecule type" value="Genomic_DNA"/>
</dbReference>
<dbReference type="PANTHER" id="PTHR30213:SF0">
    <property type="entry name" value="UPF0761 MEMBRANE PROTEIN YIHY"/>
    <property type="match status" value="1"/>
</dbReference>
<keyword evidence="3 6" id="KW-0812">Transmembrane</keyword>
<keyword evidence="5 6" id="KW-0472">Membrane</keyword>
<sequence>MQRRKGNMGLTPARQTGHIGDMKLIKSLPASFRVLWDAVSHFNTDDGWAMASHVALSTLLALFPFLIFIAALTGFLGLSGVADQVSALIFDAWPPVVAAPVAEEINKVLTVRRGDLLTFGAVAALWFASNGVSAVRLALNRAYRVRETRSFIWLRLQAILIVILGSVALIAFTFLVVLAPLVLSAALKWLPGLAEVFQEMHVTRYVIAGFLGFAGLYAIHWLLPAGHRSMMDALPGVVLTLVLWVASGTVFGWYLAGYADYVSTYAGLAGVMSALVFLYILAVLLLIGGELNAAILRQRMLAQRRAARQVTPDGASGG</sequence>
<dbReference type="Pfam" id="PF03631">
    <property type="entry name" value="Virul_fac_BrkB"/>
    <property type="match status" value="1"/>
</dbReference>
<evidence type="ECO:0000313" key="7">
    <source>
        <dbReference type="EMBL" id="SUB02773.1"/>
    </source>
</evidence>
<dbReference type="PIRSF" id="PIRSF035875">
    <property type="entry name" value="RNase_BN"/>
    <property type="match status" value="1"/>
</dbReference>
<evidence type="ECO:0000256" key="1">
    <source>
        <dbReference type="ARBA" id="ARBA00004651"/>
    </source>
</evidence>
<keyword evidence="2" id="KW-1003">Cell membrane</keyword>
<feature type="transmembrane region" description="Helical" evidence="6">
    <location>
        <begin position="159"/>
        <end position="182"/>
    </location>
</feature>
<feature type="transmembrane region" description="Helical" evidence="6">
    <location>
        <begin position="235"/>
        <end position="256"/>
    </location>
</feature>
<dbReference type="Proteomes" id="UP000255000">
    <property type="component" value="Unassembled WGS sequence"/>
</dbReference>
<protein>
    <submittedName>
        <fullName evidence="7">YihY family inner membrane protein</fullName>
    </submittedName>
</protein>
<accession>A0A379A0N9</accession>
<dbReference type="PANTHER" id="PTHR30213">
    <property type="entry name" value="INNER MEMBRANE PROTEIN YHJD"/>
    <property type="match status" value="1"/>
</dbReference>
<evidence type="ECO:0000313" key="8">
    <source>
        <dbReference type="Proteomes" id="UP000255000"/>
    </source>
</evidence>
<feature type="transmembrane region" description="Helical" evidence="6">
    <location>
        <begin position="276"/>
        <end position="296"/>
    </location>
</feature>
<evidence type="ECO:0000256" key="5">
    <source>
        <dbReference type="ARBA" id="ARBA00023136"/>
    </source>
</evidence>
<dbReference type="GO" id="GO:0005886">
    <property type="term" value="C:plasma membrane"/>
    <property type="evidence" value="ECO:0007669"/>
    <property type="project" value="UniProtKB-SubCell"/>
</dbReference>
<comment type="subcellular location">
    <subcellularLocation>
        <location evidence="1">Cell membrane</location>
        <topology evidence="1">Multi-pass membrane protein</topology>
    </subcellularLocation>
</comment>
<evidence type="ECO:0000256" key="2">
    <source>
        <dbReference type="ARBA" id="ARBA00022475"/>
    </source>
</evidence>
<evidence type="ECO:0000256" key="3">
    <source>
        <dbReference type="ARBA" id="ARBA00022692"/>
    </source>
</evidence>
<dbReference type="InterPro" id="IPR017039">
    <property type="entry name" value="Virul_fac_BrkB"/>
</dbReference>
<dbReference type="AlphaFoldDB" id="A0A379A0N9"/>
<organism evidence="7 8">
    <name type="scientific">Pannonibacter phragmitetus</name>
    <dbReference type="NCBI Taxonomy" id="121719"/>
    <lineage>
        <taxon>Bacteria</taxon>
        <taxon>Pseudomonadati</taxon>
        <taxon>Pseudomonadota</taxon>
        <taxon>Alphaproteobacteria</taxon>
        <taxon>Hyphomicrobiales</taxon>
        <taxon>Stappiaceae</taxon>
        <taxon>Pannonibacter</taxon>
    </lineage>
</organism>
<feature type="transmembrane region" description="Helical" evidence="6">
    <location>
        <begin position="59"/>
        <end position="78"/>
    </location>
</feature>
<keyword evidence="4 6" id="KW-1133">Transmembrane helix</keyword>
<name>A0A379A0N9_9HYPH</name>
<proteinExistence type="predicted"/>
<gene>
    <name evidence="7" type="ORF">NCTC13350_03745</name>
</gene>
<feature type="transmembrane region" description="Helical" evidence="6">
    <location>
        <begin position="202"/>
        <end position="223"/>
    </location>
</feature>
<dbReference type="NCBIfam" id="TIGR00765">
    <property type="entry name" value="yihY_not_rbn"/>
    <property type="match status" value="1"/>
</dbReference>
<evidence type="ECO:0000256" key="4">
    <source>
        <dbReference type="ARBA" id="ARBA00022989"/>
    </source>
</evidence>